<sequence>MVYSARKGRLLSVVEVFDELRTQSDTNLGKFYLPCLIAQLGHGQPGIAARVDAAERLKVHVDVQRQAMKRTAVTNTQTERGDFRAIDVHTRRIGLCRCRDTIIGQQCNERVLDPGDQIAHTEAKAPDIQHQVSDQLARAMISHLAATIDLYDRNIARQQQMLGLAGLPLSEDRRVLDQPDFIASLAATSIGEALHGVPGGFVIDQT</sequence>
<gene>
    <name evidence="1" type="ORF">KPSA1_06588</name>
    <name evidence="2" type="ORF">KPSA3_01270</name>
</gene>
<reference evidence="1 3" key="1">
    <citation type="submission" date="2018-04" db="EMBL/GenBank/DDBJ databases">
        <title>Draft genome sequence of Pseudomonas syringae pv. actinidiae biovar 1 strains isolated from kiwifruit in Kagawa prefecture.</title>
        <authorList>
            <person name="Tabuchi M."/>
            <person name="Saito M."/>
            <person name="Fujiwara S."/>
            <person name="Sasa N."/>
            <person name="Akimitsu K."/>
            <person name="Gomi K."/>
            <person name="Konishi-Sugita S."/>
            <person name="Hamano K."/>
            <person name="Kataoka I."/>
        </authorList>
    </citation>
    <scope>NUCLEOTIDE SEQUENCE [LARGE SCALE GENOMIC DNA]</scope>
    <source>
        <strain evidence="1 3">MAFF212206</strain>
    </source>
</reference>
<dbReference type="EMBL" id="BGJZ01000342">
    <property type="protein sequence ID" value="GBH13106.1"/>
    <property type="molecule type" value="Genomic_DNA"/>
</dbReference>
<dbReference type="EMBL" id="BGKA01000041">
    <property type="protein sequence ID" value="GBH15347.1"/>
    <property type="molecule type" value="Genomic_DNA"/>
</dbReference>
<dbReference type="AlphaFoldDB" id="A0A2V0QJ19"/>
<protein>
    <submittedName>
        <fullName evidence="1">Uncharacterized conserved protein RhaS</fullName>
    </submittedName>
</protein>
<evidence type="ECO:0000313" key="3">
    <source>
        <dbReference type="Proteomes" id="UP000247480"/>
    </source>
</evidence>
<dbReference type="Proteomes" id="UP000248291">
    <property type="component" value="Unassembled WGS sequence"/>
</dbReference>
<name>A0A2V0QJ19_PSESF</name>
<proteinExistence type="predicted"/>
<dbReference type="Proteomes" id="UP000247480">
    <property type="component" value="Unassembled WGS sequence"/>
</dbReference>
<reference evidence="2 4" key="2">
    <citation type="submission" date="2018-04" db="EMBL/GenBank/DDBJ databases">
        <title>Draft genome sequence of Pseudomonas syringae pv. actinidiae biovar 3 strains isolated from kiwifruit in Kagawa prefecture.</title>
        <authorList>
            <person name="Tabuchi M."/>
            <person name="Saito M."/>
            <person name="Fujiwara S."/>
            <person name="Sasa N."/>
            <person name="Akimitsu K."/>
            <person name="Gomi K."/>
            <person name="Konishi-Sugita S."/>
            <person name="Hamano K."/>
            <person name="Kataoka I."/>
        </authorList>
    </citation>
    <scope>NUCLEOTIDE SEQUENCE [LARGE SCALE GENOMIC DNA]</scope>
    <source>
        <strain evidence="2 4">MAFF212211</strain>
    </source>
</reference>
<comment type="caution">
    <text evidence="1">The sequence shown here is derived from an EMBL/GenBank/DDBJ whole genome shotgun (WGS) entry which is preliminary data.</text>
</comment>
<organism evidence="1 3">
    <name type="scientific">Pseudomonas syringae pv. actinidiae</name>
    <dbReference type="NCBI Taxonomy" id="103796"/>
    <lineage>
        <taxon>Bacteria</taxon>
        <taxon>Pseudomonadati</taxon>
        <taxon>Pseudomonadota</taxon>
        <taxon>Gammaproteobacteria</taxon>
        <taxon>Pseudomonadales</taxon>
        <taxon>Pseudomonadaceae</taxon>
        <taxon>Pseudomonas</taxon>
        <taxon>Pseudomonas syringae</taxon>
    </lineage>
</organism>
<evidence type="ECO:0000313" key="2">
    <source>
        <dbReference type="EMBL" id="GBH15347.1"/>
    </source>
</evidence>
<evidence type="ECO:0000313" key="1">
    <source>
        <dbReference type="EMBL" id="GBH13106.1"/>
    </source>
</evidence>
<accession>A0A2V0QJ19</accession>
<evidence type="ECO:0000313" key="4">
    <source>
        <dbReference type="Proteomes" id="UP000248291"/>
    </source>
</evidence>